<comment type="caution">
    <text evidence="6">The sequence shown here is derived from an EMBL/GenBank/DDBJ whole genome shotgun (WGS) entry which is preliminary data.</text>
</comment>
<name>A0AA41X7U0_9BACI</name>
<keyword evidence="1" id="KW-0001">2Fe-2S</keyword>
<keyword evidence="2" id="KW-0479">Metal-binding</keyword>
<dbReference type="EMBL" id="JANCLT010000001">
    <property type="protein sequence ID" value="MCP8966976.1"/>
    <property type="molecule type" value="Genomic_DNA"/>
</dbReference>
<dbReference type="InterPro" id="IPR018967">
    <property type="entry name" value="FeS-contain_CDGSH-typ"/>
</dbReference>
<dbReference type="Pfam" id="PF09360">
    <property type="entry name" value="zf-CDGSH"/>
    <property type="match status" value="1"/>
</dbReference>
<protein>
    <submittedName>
        <fullName evidence="6">CDGSH iron-sulfur domain-containing protein</fullName>
    </submittedName>
</protein>
<dbReference type="GO" id="GO:0046872">
    <property type="term" value="F:metal ion binding"/>
    <property type="evidence" value="ECO:0007669"/>
    <property type="project" value="UniProtKB-KW"/>
</dbReference>
<dbReference type="SMART" id="SM00704">
    <property type="entry name" value="ZnF_CDGSH"/>
    <property type="match status" value="1"/>
</dbReference>
<dbReference type="InterPro" id="IPR042216">
    <property type="entry name" value="MitoNEET_CISD"/>
</dbReference>
<dbReference type="GO" id="GO:0005737">
    <property type="term" value="C:cytoplasm"/>
    <property type="evidence" value="ECO:0007669"/>
    <property type="project" value="UniProtKB-ARBA"/>
</dbReference>
<evidence type="ECO:0000256" key="1">
    <source>
        <dbReference type="ARBA" id="ARBA00022714"/>
    </source>
</evidence>
<keyword evidence="4" id="KW-0411">Iron-sulfur</keyword>
<dbReference type="Gene3D" id="3.40.5.90">
    <property type="entry name" value="CDGSH iron-sulfur domain, mitoNEET-type"/>
    <property type="match status" value="1"/>
</dbReference>
<keyword evidence="7" id="KW-1185">Reference proteome</keyword>
<evidence type="ECO:0000313" key="6">
    <source>
        <dbReference type="EMBL" id="MCP8966976.1"/>
    </source>
</evidence>
<dbReference type="Proteomes" id="UP001156102">
    <property type="component" value="Unassembled WGS sequence"/>
</dbReference>
<proteinExistence type="predicted"/>
<reference evidence="6" key="1">
    <citation type="submission" date="2022-07" db="EMBL/GenBank/DDBJ databases">
        <authorList>
            <person name="Li W.-J."/>
            <person name="Deng Q.-Q."/>
        </authorList>
    </citation>
    <scope>NUCLEOTIDE SEQUENCE</scope>
    <source>
        <strain evidence="6">SYSU M60031</strain>
    </source>
</reference>
<keyword evidence="3" id="KW-0408">Iron</keyword>
<evidence type="ECO:0000313" key="7">
    <source>
        <dbReference type="Proteomes" id="UP001156102"/>
    </source>
</evidence>
<evidence type="ECO:0000256" key="3">
    <source>
        <dbReference type="ARBA" id="ARBA00023004"/>
    </source>
</evidence>
<feature type="domain" description="Iron-binding zinc finger CDGSH type" evidence="5">
    <location>
        <begin position="23"/>
        <end position="68"/>
    </location>
</feature>
<accession>A0AA41X7U0</accession>
<organism evidence="6 7">
    <name type="scientific">Ectobacillus ponti</name>
    <dbReference type="NCBI Taxonomy" id="2961894"/>
    <lineage>
        <taxon>Bacteria</taxon>
        <taxon>Bacillati</taxon>
        <taxon>Bacillota</taxon>
        <taxon>Bacilli</taxon>
        <taxon>Bacillales</taxon>
        <taxon>Bacillaceae</taxon>
        <taxon>Ectobacillus</taxon>
    </lineage>
</organism>
<gene>
    <name evidence="6" type="ORF">NK662_00300</name>
</gene>
<dbReference type="AlphaFoldDB" id="A0AA41X7U0"/>
<sequence>MQFKGGSCMAKVQIKVNDNGSLRVTGEVELVDGAGNPFPVKPSFSLCRCGRSTNMPFCNGAHKGVFQSVVRAPEPETKE</sequence>
<evidence type="ECO:0000259" key="5">
    <source>
        <dbReference type="SMART" id="SM00704"/>
    </source>
</evidence>
<dbReference type="GO" id="GO:0051537">
    <property type="term" value="F:2 iron, 2 sulfur cluster binding"/>
    <property type="evidence" value="ECO:0007669"/>
    <property type="project" value="UniProtKB-KW"/>
</dbReference>
<evidence type="ECO:0000256" key="4">
    <source>
        <dbReference type="ARBA" id="ARBA00023014"/>
    </source>
</evidence>
<evidence type="ECO:0000256" key="2">
    <source>
        <dbReference type="ARBA" id="ARBA00022723"/>
    </source>
</evidence>